<dbReference type="RefSeq" id="WP_345198003.1">
    <property type="nucleotide sequence ID" value="NZ_BAABFL010000457.1"/>
</dbReference>
<comment type="function">
    <text evidence="1">Catalyzes the reversible oxidative deamination of glutamate to alpha-ketoglutarate and ammonia.</text>
</comment>
<dbReference type="InterPro" id="IPR046346">
    <property type="entry name" value="Aminoacid_DH-like_N_sf"/>
</dbReference>
<protein>
    <submittedName>
        <fullName evidence="7">Glu/Leu/Phe/Val dehydrogenase</fullName>
    </submittedName>
</protein>
<dbReference type="PANTHER" id="PTHR42722">
    <property type="entry name" value="LEUCINE DEHYDROGENASE"/>
    <property type="match status" value="1"/>
</dbReference>
<sequence>MFRTITDTRLNDLHFKHDESSGLKAIIAIHDTSRGPALGGCRFISYQTTDEAIQDAVRLAKAMSYKAALAGLDQGGGKSVVMAPDGDFDREALFRAFGRFVNELGGRYITAMDCGTFTDDMDTIATETAHVTCTTAMGDPAPYTAQGVFGSIKACVAACKDLPDSLEGVTVAVQGLGHVGYALCQLLHQAKARLIVADIAQDKVDQCCKAFNAEAVSPEDIHKVNCDVFSPCGLGGILNNKTIQTLKCRVVAGSANNQFADPDSGLSLHRQAILYAPDYLVNAGGLIFASLRHVGESDKVIRKRIDGIGETLTRLFKRQAQSGEPISLIADRMAETILYGNDQGRMTA</sequence>
<evidence type="ECO:0000259" key="6">
    <source>
        <dbReference type="SMART" id="SM00839"/>
    </source>
</evidence>
<dbReference type="Pfam" id="PF02812">
    <property type="entry name" value="ELFV_dehydrog_N"/>
    <property type="match status" value="1"/>
</dbReference>
<accession>A0ABP8V6T0</accession>
<dbReference type="InterPro" id="IPR006095">
    <property type="entry name" value="Glu/Leu/Phe/Val/Trp_DH"/>
</dbReference>
<dbReference type="Pfam" id="PF00208">
    <property type="entry name" value="ELFV_dehydrog"/>
    <property type="match status" value="1"/>
</dbReference>
<dbReference type="PIRSF" id="PIRSF000188">
    <property type="entry name" value="Phe_leu_dh"/>
    <property type="match status" value="1"/>
</dbReference>
<dbReference type="PRINTS" id="PR00082">
    <property type="entry name" value="GLFDHDRGNASE"/>
</dbReference>
<evidence type="ECO:0000256" key="2">
    <source>
        <dbReference type="ARBA" id="ARBA00006382"/>
    </source>
</evidence>
<evidence type="ECO:0000256" key="1">
    <source>
        <dbReference type="ARBA" id="ARBA00003868"/>
    </source>
</evidence>
<evidence type="ECO:0000256" key="3">
    <source>
        <dbReference type="ARBA" id="ARBA00023002"/>
    </source>
</evidence>
<organism evidence="7 8">
    <name type="scientific">Kistimonas scapharcae</name>
    <dbReference type="NCBI Taxonomy" id="1036133"/>
    <lineage>
        <taxon>Bacteria</taxon>
        <taxon>Pseudomonadati</taxon>
        <taxon>Pseudomonadota</taxon>
        <taxon>Gammaproteobacteria</taxon>
        <taxon>Oceanospirillales</taxon>
        <taxon>Endozoicomonadaceae</taxon>
        <taxon>Kistimonas</taxon>
    </lineage>
</organism>
<keyword evidence="8" id="KW-1185">Reference proteome</keyword>
<dbReference type="CDD" id="cd01075">
    <property type="entry name" value="NAD_bind_Leu_Phe_Val_DH"/>
    <property type="match status" value="1"/>
</dbReference>
<dbReference type="InterPro" id="IPR016211">
    <property type="entry name" value="Glu/Phe/Leu/Val/Trp_DH_bac/arc"/>
</dbReference>
<dbReference type="Gene3D" id="3.40.50.720">
    <property type="entry name" value="NAD(P)-binding Rossmann-like Domain"/>
    <property type="match status" value="1"/>
</dbReference>
<comment type="similarity">
    <text evidence="2 5">Belongs to the Glu/Leu/Phe/Val dehydrogenases family.</text>
</comment>
<dbReference type="Gene3D" id="3.40.50.10860">
    <property type="entry name" value="Leucine Dehydrogenase, chain A, domain 1"/>
    <property type="match status" value="1"/>
</dbReference>
<keyword evidence="3 5" id="KW-0560">Oxidoreductase</keyword>
<comment type="caution">
    <text evidence="7">The sequence shown here is derived from an EMBL/GenBank/DDBJ whole genome shotgun (WGS) entry which is preliminary data.</text>
</comment>
<dbReference type="Proteomes" id="UP001500604">
    <property type="component" value="Unassembled WGS sequence"/>
</dbReference>
<dbReference type="SUPFAM" id="SSF51735">
    <property type="entry name" value="NAD(P)-binding Rossmann-fold domains"/>
    <property type="match status" value="1"/>
</dbReference>
<name>A0ABP8V6T0_9GAMM</name>
<proteinExistence type="inferred from homology"/>
<dbReference type="InterPro" id="IPR006097">
    <property type="entry name" value="Glu/Leu/Phe/Val/Trp_DH_dimer"/>
</dbReference>
<dbReference type="PANTHER" id="PTHR42722:SF1">
    <property type="entry name" value="VALINE DEHYDROGENASE"/>
    <property type="match status" value="1"/>
</dbReference>
<dbReference type="EMBL" id="BAABFL010000457">
    <property type="protein sequence ID" value="GAA4651596.1"/>
    <property type="molecule type" value="Genomic_DNA"/>
</dbReference>
<evidence type="ECO:0000313" key="8">
    <source>
        <dbReference type="Proteomes" id="UP001500604"/>
    </source>
</evidence>
<feature type="domain" description="Glutamate/phenylalanine/leucine/valine/L-tryptophan dehydrogenase C-terminal" evidence="6">
    <location>
        <begin position="138"/>
        <end position="344"/>
    </location>
</feature>
<dbReference type="SMART" id="SM00839">
    <property type="entry name" value="ELFV_dehydrog"/>
    <property type="match status" value="1"/>
</dbReference>
<dbReference type="InterPro" id="IPR006096">
    <property type="entry name" value="Glu/Leu/Phe/Val/Trp_DH_C"/>
</dbReference>
<dbReference type="InterPro" id="IPR036291">
    <property type="entry name" value="NAD(P)-bd_dom_sf"/>
</dbReference>
<reference evidence="8" key="1">
    <citation type="journal article" date="2019" name="Int. J. Syst. Evol. Microbiol.">
        <title>The Global Catalogue of Microorganisms (GCM) 10K type strain sequencing project: providing services to taxonomists for standard genome sequencing and annotation.</title>
        <authorList>
            <consortium name="The Broad Institute Genomics Platform"/>
            <consortium name="The Broad Institute Genome Sequencing Center for Infectious Disease"/>
            <person name="Wu L."/>
            <person name="Ma J."/>
        </authorList>
    </citation>
    <scope>NUCLEOTIDE SEQUENCE [LARGE SCALE GENOMIC DNA]</scope>
    <source>
        <strain evidence="8">JCM 17805</strain>
    </source>
</reference>
<gene>
    <name evidence="7" type="ORF">GCM10023116_38800</name>
</gene>
<dbReference type="SUPFAM" id="SSF53223">
    <property type="entry name" value="Aminoacid dehydrogenase-like, N-terminal domain"/>
    <property type="match status" value="1"/>
</dbReference>
<evidence type="ECO:0000256" key="5">
    <source>
        <dbReference type="RuleBase" id="RU004417"/>
    </source>
</evidence>
<evidence type="ECO:0000256" key="4">
    <source>
        <dbReference type="ARBA" id="ARBA00023027"/>
    </source>
</evidence>
<evidence type="ECO:0000313" key="7">
    <source>
        <dbReference type="EMBL" id="GAA4651596.1"/>
    </source>
</evidence>
<keyword evidence="4" id="KW-0520">NAD</keyword>